<feature type="compositionally biased region" description="Acidic residues" evidence="3">
    <location>
        <begin position="1627"/>
        <end position="1640"/>
    </location>
</feature>
<dbReference type="GO" id="GO:0030036">
    <property type="term" value="P:actin cytoskeleton organization"/>
    <property type="evidence" value="ECO:0000318"/>
    <property type="project" value="GO_Central"/>
</dbReference>
<feature type="compositionally biased region" description="Polar residues" evidence="3">
    <location>
        <begin position="1351"/>
        <end position="1360"/>
    </location>
</feature>
<dbReference type="CDD" id="cd00176">
    <property type="entry name" value="SPEC"/>
    <property type="match status" value="5"/>
</dbReference>
<dbReference type="InterPro" id="IPR002017">
    <property type="entry name" value="Spectrin_repeat"/>
</dbReference>
<dbReference type="KEGG" id="mbr:MONBRDRAFT_32268"/>
<protein>
    <recommendedName>
        <fullName evidence="6">PH domain-containing protein</fullName>
    </recommendedName>
</protein>
<evidence type="ECO:0000256" key="1">
    <source>
        <dbReference type="ARBA" id="ARBA00022737"/>
    </source>
</evidence>
<feature type="compositionally biased region" description="Low complexity" evidence="3">
    <location>
        <begin position="1494"/>
        <end position="1513"/>
    </location>
</feature>
<proteinExistence type="predicted"/>
<dbReference type="InParanoid" id="A9UYG1"/>
<gene>
    <name evidence="4" type="ORF">MONBRDRAFT_32268</name>
</gene>
<dbReference type="PANTHER" id="PTHR11915">
    <property type="entry name" value="SPECTRIN/FILAMIN RELATED CYTOSKELETAL PROTEIN"/>
    <property type="match status" value="1"/>
</dbReference>
<dbReference type="GO" id="GO:0030054">
    <property type="term" value="C:cell junction"/>
    <property type="evidence" value="ECO:0000318"/>
    <property type="project" value="GO_Central"/>
</dbReference>
<feature type="compositionally biased region" description="Polar residues" evidence="3">
    <location>
        <begin position="1372"/>
        <end position="1385"/>
    </location>
</feature>
<dbReference type="SMART" id="SM00150">
    <property type="entry name" value="SPEC"/>
    <property type="match status" value="11"/>
</dbReference>
<dbReference type="GeneID" id="5890835"/>
<dbReference type="RefSeq" id="XP_001745484.1">
    <property type="nucleotide sequence ID" value="XM_001745432.1"/>
</dbReference>
<evidence type="ECO:0000313" key="5">
    <source>
        <dbReference type="Proteomes" id="UP000001357"/>
    </source>
</evidence>
<feature type="region of interest" description="Disordered" evidence="3">
    <location>
        <begin position="1"/>
        <end position="72"/>
    </location>
</feature>
<keyword evidence="2" id="KW-0175">Coiled coil</keyword>
<dbReference type="Gene3D" id="1.20.58.60">
    <property type="match status" value="9"/>
</dbReference>
<organism evidence="4 5">
    <name type="scientific">Monosiga brevicollis</name>
    <name type="common">Choanoflagellate</name>
    <dbReference type="NCBI Taxonomy" id="81824"/>
    <lineage>
        <taxon>Eukaryota</taxon>
        <taxon>Choanoflagellata</taxon>
        <taxon>Craspedida</taxon>
        <taxon>Salpingoecidae</taxon>
        <taxon>Monosiga</taxon>
    </lineage>
</organism>
<evidence type="ECO:0000256" key="2">
    <source>
        <dbReference type="SAM" id="Coils"/>
    </source>
</evidence>
<reference evidence="4 5" key="1">
    <citation type="journal article" date="2008" name="Nature">
        <title>The genome of the choanoflagellate Monosiga brevicollis and the origin of metazoans.</title>
        <authorList>
            <consortium name="JGI Sequencing"/>
            <person name="King N."/>
            <person name="Westbrook M.J."/>
            <person name="Young S.L."/>
            <person name="Kuo A."/>
            <person name="Abedin M."/>
            <person name="Chapman J."/>
            <person name="Fairclough S."/>
            <person name="Hellsten U."/>
            <person name="Isogai Y."/>
            <person name="Letunic I."/>
            <person name="Marr M."/>
            <person name="Pincus D."/>
            <person name="Putnam N."/>
            <person name="Rokas A."/>
            <person name="Wright K.J."/>
            <person name="Zuzow R."/>
            <person name="Dirks W."/>
            <person name="Good M."/>
            <person name="Goodstein D."/>
            <person name="Lemons D."/>
            <person name="Li W."/>
            <person name="Lyons J.B."/>
            <person name="Morris A."/>
            <person name="Nichols S."/>
            <person name="Richter D.J."/>
            <person name="Salamov A."/>
            <person name="Bork P."/>
            <person name="Lim W.A."/>
            <person name="Manning G."/>
            <person name="Miller W.T."/>
            <person name="McGinnis W."/>
            <person name="Shapiro H."/>
            <person name="Tjian R."/>
            <person name="Grigoriev I.V."/>
            <person name="Rokhsar D."/>
        </authorList>
    </citation>
    <scope>NUCLEOTIDE SEQUENCE [LARGE SCALE GENOMIC DNA]</scope>
    <source>
        <strain evidence="5">MX1 / ATCC 50154</strain>
    </source>
</reference>
<evidence type="ECO:0000256" key="3">
    <source>
        <dbReference type="SAM" id="MobiDB-lite"/>
    </source>
</evidence>
<dbReference type="eggNOG" id="KOG0040">
    <property type="taxonomic scope" value="Eukaryota"/>
</dbReference>
<evidence type="ECO:0008006" key="6">
    <source>
        <dbReference type="Google" id="ProtNLM"/>
    </source>
</evidence>
<dbReference type="OMA" id="EHEEHES"/>
<name>A9UYG1_MONBE</name>
<feature type="coiled-coil region" evidence="2">
    <location>
        <begin position="88"/>
        <end position="122"/>
    </location>
</feature>
<dbReference type="GO" id="GO:0005886">
    <property type="term" value="C:plasma membrane"/>
    <property type="evidence" value="ECO:0000318"/>
    <property type="project" value="GO_Central"/>
</dbReference>
<keyword evidence="5" id="KW-1185">Reference proteome</keyword>
<dbReference type="GO" id="GO:0042995">
    <property type="term" value="C:cell projection"/>
    <property type="evidence" value="ECO:0000318"/>
    <property type="project" value="GO_Central"/>
</dbReference>
<dbReference type="GO" id="GO:0051015">
    <property type="term" value="F:actin filament binding"/>
    <property type="evidence" value="ECO:0000318"/>
    <property type="project" value="GO_Central"/>
</dbReference>
<dbReference type="SUPFAM" id="SSF46966">
    <property type="entry name" value="Spectrin repeat"/>
    <property type="match status" value="7"/>
</dbReference>
<feature type="region of interest" description="Disordered" evidence="3">
    <location>
        <begin position="1281"/>
        <end position="1640"/>
    </location>
</feature>
<keyword evidence="1" id="KW-0677">Repeat</keyword>
<dbReference type="EMBL" id="CH991550">
    <property type="protein sequence ID" value="EDQ89455.1"/>
    <property type="molecule type" value="Genomic_DNA"/>
</dbReference>
<feature type="compositionally biased region" description="Low complexity" evidence="3">
    <location>
        <begin position="1432"/>
        <end position="1442"/>
    </location>
</feature>
<sequence>MATLGAAASPPGTTPSKAGTSPLPGLLAMTSPTGSDTSLRAVSPIGLSTPRAPSPITRSLSSKSIRRKQRGPSLWGKARLGVQVAAVFNDVQAERQKTLEKFEQLQNQSADKRHLLERARELKSFLGRCQGVQQRLDDKEQLLRASEIDPSQDVALALQKHQVYTLCMTLASLLAELKTFREDLEQLEAETQEQVAAQHPGANRFQAATTKLADSLATVEQLADEHGRALQNSTTQFEQWEALQKRQQTFDKWCEATRASILAHEPAEDLASARTQREAHEHARTEALAGRANLDKIMAEGQQLIADDHYAADQIAAALDHTATLYAALEKLAEERSVFYEQNCLLQEFLKTADRIDEWLIRHDQQLTEASRGETVEQTQELLNAHGEFEADLRAQQQRLEELGQSVEQARNEQHFDIDNMQAILMDITTKKDHLVAAAAAYRANVVESGQYFELQEQIEETMDFITEQMKQAAAETYRDLPLVEAHQLQHRANGVTIEGYREAVAQHSERADSLIANGHFRGEDLRELSARLQEHWAELLKAHECKGRRLQEAEHLVSFNRDFTDLETWLDSLERYVALPDLGHDVPSAEELVKEHEEHESELASRSGAMQALRQQAVKFGEEEHFAAEDCHQRTKLLEERMEDMLDPFVARGENLSASLELQQFLLAVRRQEAWIQLKAPLVHSEDYSQTLLTAKSQLHRFNGLEAELQTHEKSIQDIQARGTKLAEEGHYAVAQIQERQTGLLKQWDQLLLDAKFRHQKLGENLELQQFLVDLRQTEASLQGVAEQLALPAVAQTVKEAKLLQARHTETARQLESLEAPLQHSRQWHEQLAAKSSLGCETTAKLVASAQHQFDRLRQQANARSAEISDAMKALLFEEEAEEVLDWIQGGMEEAGSTELGEDVDACEQLRKEFADFAQEQLKGGSRVERIDRKANKLAGNASYSSVSELNTRVQGGWAKLQDLIAKRLKMLENAAAMLTFHRDADDTMDWIAGKERELDAGDLGVNTGSVAVLQRKHEALERDLQVLGKKLEHLFGEAGRLVALHPSHSQAITKKQADMARRWEVMQATAEQRRRALELMHEFFSFKENAQELLAWFERMQNNIAHVQPIIDLADAERRLQAHVELRLTIEAQQDTVNRILDKGEELLGIEATRDENIRALLTEIGDAQESLSVTWDHFNELYQEGVFIQESVREATELEAWMDEQQAMLAMDAGHSEHEWKVFEEFQQRMEAQEASVQRWTSVIDEIADELQSGEVQGLYRQHGSDSLRRGSVFTAAKKRPTMDSMTRRRPSMMTSRHGSVDFSTMREDARQQLPNGSNKDGKMASPTRPADSLPRSSIVAAGPRSLGGQSSLSSTVLAAGPADPPSAPTQVPNLESTSKPESATMHGAQVPSTAPLTGMIEEQEEEENVGAHDEADALSAAPPPLPEKSPASSRSASPLPKNVRDEYIMVDTDGPANTDALEEPASDPALEAVLESIPDAAPHAASKPNVSVSGFAPAPAPASGTSAATRTLPAVRRGSGSESPRTGRALPQPPGQGQRSSSASPQTMTVNALAAPPVSLARDASSPLSSGHGAEGHESFGEGDMTDTKFLGAGSQSLPTQHPTATVASPASVPPPAVPAPQNEEDDDDDDWDDLI</sequence>
<feature type="compositionally biased region" description="Polar residues" evidence="3">
    <location>
        <begin position="30"/>
        <end position="40"/>
    </location>
</feature>
<dbReference type="InterPro" id="IPR018159">
    <property type="entry name" value="Spectrin/alpha-actinin"/>
</dbReference>
<dbReference type="Proteomes" id="UP000001357">
    <property type="component" value="Unassembled WGS sequence"/>
</dbReference>
<evidence type="ECO:0000313" key="4">
    <source>
        <dbReference type="EMBL" id="EDQ89455.1"/>
    </source>
</evidence>
<feature type="compositionally biased region" description="Polar residues" evidence="3">
    <location>
        <begin position="1539"/>
        <end position="1554"/>
    </location>
</feature>
<dbReference type="Pfam" id="PF00435">
    <property type="entry name" value="Spectrin"/>
    <property type="match status" value="8"/>
</dbReference>
<feature type="coiled-coil region" evidence="2">
    <location>
        <begin position="456"/>
        <end position="518"/>
    </location>
</feature>
<dbReference type="GO" id="GO:0030864">
    <property type="term" value="C:cortical actin cytoskeleton"/>
    <property type="evidence" value="ECO:0000318"/>
    <property type="project" value="GO_Central"/>
</dbReference>
<accession>A9UYG1</accession>
<dbReference type="STRING" id="81824.A9UYG1"/>
<feature type="coiled-coil region" evidence="2">
    <location>
        <begin position="170"/>
        <end position="197"/>
    </location>
</feature>